<evidence type="ECO:0000259" key="3">
    <source>
        <dbReference type="PROSITE" id="PS51208"/>
    </source>
</evidence>
<dbReference type="Proteomes" id="UP000639504">
    <property type="component" value="Unassembled WGS sequence"/>
</dbReference>
<dbReference type="SUPFAM" id="SSF51126">
    <property type="entry name" value="Pectin lyase-like"/>
    <property type="match status" value="1"/>
</dbReference>
<evidence type="ECO:0000313" key="5">
    <source>
        <dbReference type="Proteomes" id="UP000639504"/>
    </source>
</evidence>
<reference evidence="4" key="1">
    <citation type="submission" date="2020-10" db="EMBL/GenBank/DDBJ databases">
        <title>Genome sequences of Pseudomonas isolates.</title>
        <authorList>
            <person name="Wessels L."/>
            <person name="Reich F."/>
            <person name="Hammerl J."/>
        </authorList>
    </citation>
    <scope>NUCLEOTIDE SEQUENCE</scope>
    <source>
        <strain evidence="4">20-MO00640-0</strain>
    </source>
</reference>
<organism evidence="4 5">
    <name type="scientific">Pseudomonas putida</name>
    <name type="common">Arthrobacter siderocapsulatus</name>
    <dbReference type="NCBI Taxonomy" id="303"/>
    <lineage>
        <taxon>Bacteria</taxon>
        <taxon>Pseudomonadati</taxon>
        <taxon>Pseudomonadota</taxon>
        <taxon>Gammaproteobacteria</taxon>
        <taxon>Pseudomonadales</taxon>
        <taxon>Pseudomonadaceae</taxon>
        <taxon>Pseudomonas</taxon>
    </lineage>
</organism>
<sequence>MEAFLMRLRLMLTLGSLPLLGMALPPAQAACTFTPSPGNDSYTCNSGTAPSLVDTGGDNRLVFPANGSGAVTGNVTFGTGRDSIDMASGNIGGNVNQGSGIDDFVMSGGVIEGNLNQGDGLDTFHMKGGLIKGTFDSGDYAEMDAGRIGNVNMRLDQNTFIMRGGSVDRNVITAFDKDYVEIFDGSIGGNISVSGGDDQVFVHGGQVGGDVLLSTGNDDLTWDGGHIVGRVDAGPGDDMALLKGLKPEVLVITLDGGEGNDSLTFEASQAVGGARYVNWERMALNNGSQLALDDTLVLGDTNSTTGSFAIDASSTVMSRQGVIAAFGPDQRVALNNAGTIDLGRGNDAQGRLTIQGDYTGNNGTLRLNSVLAGDGAASDKFVVSYGVIRGSTQLLINNLNGAGAPTAQNGIQVVEARDGAVSTATAFVQTQTLSAGAYDYRLFKGGVTAGSENSWYLRSSLVAPPAPASALEPNEPEQPTQPGEPVVIAPAATPPVAAPAPGQVELPAPVQGENLPLYRPEVPVYAAAPRGAAIIARQALGTFHQRQGDQQLLQGDGALPASWGQAYGGALRQQWSGTVSPSLDGDLYGFKVGQDLYAKVGDSGYRQHIGIYVSHSRLDADVKGFALAVQDRSVGDLKLDGDSVGTYWTLVGPRGQYLDAVLQYTHLDGRARSDRGDKLNIDGHAWTASLESGYPIALSERWVLEPQAQLIAQKVSLDSASDSVSHVSHDAQVELTGRLGVRIEGAFKGSSDRLLQPYAQVNLWHGDGGRDTLTFDGVDKIKTDYRYTSVQLESGVVAQVNEALSLHGGVQYTANLDSRQQEASGVNLGVRWQF</sequence>
<evidence type="ECO:0000313" key="4">
    <source>
        <dbReference type="EMBL" id="MBF8736438.1"/>
    </source>
</evidence>
<dbReference type="InterPro" id="IPR012332">
    <property type="entry name" value="Autotransporter_pectin_lyase_C"/>
</dbReference>
<dbReference type="InterPro" id="IPR006315">
    <property type="entry name" value="OM_autotransptr_brl_dom"/>
</dbReference>
<dbReference type="InterPro" id="IPR005546">
    <property type="entry name" value="Autotransporte_beta"/>
</dbReference>
<dbReference type="InterPro" id="IPR043990">
    <property type="entry name" value="AC_1"/>
</dbReference>
<feature type="region of interest" description="Disordered" evidence="1">
    <location>
        <begin position="466"/>
        <end position="487"/>
    </location>
</feature>
<evidence type="ECO:0000256" key="1">
    <source>
        <dbReference type="SAM" id="MobiDB-lite"/>
    </source>
</evidence>
<dbReference type="PROSITE" id="PS51208">
    <property type="entry name" value="AUTOTRANSPORTER"/>
    <property type="match status" value="1"/>
</dbReference>
<dbReference type="CDD" id="cd01344">
    <property type="entry name" value="PL2_Passenger_AT"/>
    <property type="match status" value="1"/>
</dbReference>
<gene>
    <name evidence="4" type="ORF">IR015_13620</name>
</gene>
<dbReference type="EMBL" id="JADLKB010000012">
    <property type="protein sequence ID" value="MBF8736438.1"/>
    <property type="molecule type" value="Genomic_DNA"/>
</dbReference>
<dbReference type="InterPro" id="IPR011050">
    <property type="entry name" value="Pectin_lyase_fold/virulence"/>
</dbReference>
<dbReference type="SMART" id="SM00869">
    <property type="entry name" value="Autotransporter"/>
    <property type="match status" value="1"/>
</dbReference>
<feature type="chain" id="PRO_5043688790" evidence="2">
    <location>
        <begin position="30"/>
        <end position="834"/>
    </location>
</feature>
<dbReference type="Pfam" id="PF03797">
    <property type="entry name" value="Autotransporter"/>
    <property type="match status" value="1"/>
</dbReference>
<proteinExistence type="predicted"/>
<dbReference type="NCBIfam" id="TIGR01414">
    <property type="entry name" value="autotrans_barl"/>
    <property type="match status" value="1"/>
</dbReference>
<dbReference type="SUPFAM" id="SSF103515">
    <property type="entry name" value="Autotransporter"/>
    <property type="match status" value="1"/>
</dbReference>
<feature type="signal peptide" evidence="2">
    <location>
        <begin position="1"/>
        <end position="29"/>
    </location>
</feature>
<comment type="caution">
    <text evidence="4">The sequence shown here is derived from an EMBL/GenBank/DDBJ whole genome shotgun (WGS) entry which is preliminary data.</text>
</comment>
<accession>A0AAW4BSW2</accession>
<dbReference type="RefSeq" id="WP_196182973.1">
    <property type="nucleotide sequence ID" value="NZ_JADLJW010000017.1"/>
</dbReference>
<name>A0AAW4BSW2_PSEPU</name>
<dbReference type="GO" id="GO:0019867">
    <property type="term" value="C:outer membrane"/>
    <property type="evidence" value="ECO:0007669"/>
    <property type="project" value="InterPro"/>
</dbReference>
<dbReference type="InterPro" id="IPR036709">
    <property type="entry name" value="Autotransporte_beta_dom_sf"/>
</dbReference>
<feature type="domain" description="Autotransporter" evidence="3">
    <location>
        <begin position="555"/>
        <end position="834"/>
    </location>
</feature>
<keyword evidence="2" id="KW-0732">Signal</keyword>
<dbReference type="AlphaFoldDB" id="A0AAW4BSW2"/>
<dbReference type="Gene3D" id="2.40.128.130">
    <property type="entry name" value="Autotransporter beta-domain"/>
    <property type="match status" value="1"/>
</dbReference>
<protein>
    <submittedName>
        <fullName evidence="4">Autotransporter outer membrane beta-barrel domain-containing protein</fullName>
    </submittedName>
</protein>
<dbReference type="Gene3D" id="2.160.20.20">
    <property type="match status" value="1"/>
</dbReference>
<evidence type="ECO:0000256" key="2">
    <source>
        <dbReference type="SAM" id="SignalP"/>
    </source>
</evidence>
<dbReference type="Pfam" id="PF18883">
    <property type="entry name" value="AC_1"/>
    <property type="match status" value="1"/>
</dbReference>